<dbReference type="EMBL" id="OZ035841">
    <property type="protein sequence ID" value="CAL1591355.1"/>
    <property type="molecule type" value="Genomic_DNA"/>
</dbReference>
<accession>A0AAV2KQV3</accession>
<proteinExistence type="predicted"/>
<dbReference type="Proteomes" id="UP001497482">
    <property type="component" value="Chromosome 19"/>
</dbReference>
<name>A0AAV2KQV3_KNICA</name>
<keyword evidence="2" id="KW-1185">Reference proteome</keyword>
<evidence type="ECO:0000313" key="2">
    <source>
        <dbReference type="Proteomes" id="UP001497482"/>
    </source>
</evidence>
<gene>
    <name evidence="1" type="ORF">KC01_LOCUS20727</name>
</gene>
<protein>
    <submittedName>
        <fullName evidence="1">Uncharacterized protein</fullName>
    </submittedName>
</protein>
<evidence type="ECO:0000313" key="1">
    <source>
        <dbReference type="EMBL" id="CAL1591355.1"/>
    </source>
</evidence>
<organism evidence="1 2">
    <name type="scientific">Knipowitschia caucasica</name>
    <name type="common">Caucasian dwarf goby</name>
    <name type="synonym">Pomatoschistus caucasicus</name>
    <dbReference type="NCBI Taxonomy" id="637954"/>
    <lineage>
        <taxon>Eukaryota</taxon>
        <taxon>Metazoa</taxon>
        <taxon>Chordata</taxon>
        <taxon>Craniata</taxon>
        <taxon>Vertebrata</taxon>
        <taxon>Euteleostomi</taxon>
        <taxon>Actinopterygii</taxon>
        <taxon>Neopterygii</taxon>
        <taxon>Teleostei</taxon>
        <taxon>Neoteleostei</taxon>
        <taxon>Acanthomorphata</taxon>
        <taxon>Gobiaria</taxon>
        <taxon>Gobiiformes</taxon>
        <taxon>Gobioidei</taxon>
        <taxon>Gobiidae</taxon>
        <taxon>Gobiinae</taxon>
        <taxon>Knipowitschia</taxon>
    </lineage>
</organism>
<sequence>MDRFSARQTFHFHIRIELTSQLHWNTPQAEWETRLALIPLDRACSGPVPSRPSLLWSCSQQTEPALVLFPADRACSSPVPSRPSLLWSCSQQTEPALVLFPADRACSGPVPSRPSLL</sequence>
<dbReference type="AlphaFoldDB" id="A0AAV2KQV3"/>
<reference evidence="1 2" key="1">
    <citation type="submission" date="2024-04" db="EMBL/GenBank/DDBJ databases">
        <authorList>
            <person name="Waldvogel A.-M."/>
            <person name="Schoenle A."/>
        </authorList>
    </citation>
    <scope>NUCLEOTIDE SEQUENCE [LARGE SCALE GENOMIC DNA]</scope>
</reference>